<proteinExistence type="predicted"/>
<name>X1BUT3_9ZZZZ</name>
<evidence type="ECO:0000313" key="1">
    <source>
        <dbReference type="EMBL" id="GAG84912.1"/>
    </source>
</evidence>
<reference evidence="1" key="1">
    <citation type="journal article" date="2014" name="Front. Microbiol.">
        <title>High frequency of phylogenetically diverse reductive dehalogenase-homologous genes in deep subseafloor sedimentary metagenomes.</title>
        <authorList>
            <person name="Kawai M."/>
            <person name="Futagami T."/>
            <person name="Toyoda A."/>
            <person name="Takaki Y."/>
            <person name="Nishi S."/>
            <person name="Hori S."/>
            <person name="Arai W."/>
            <person name="Tsubouchi T."/>
            <person name="Morono Y."/>
            <person name="Uchiyama I."/>
            <person name="Ito T."/>
            <person name="Fujiyama A."/>
            <person name="Inagaki F."/>
            <person name="Takami H."/>
        </authorList>
    </citation>
    <scope>NUCLEOTIDE SEQUENCE</scope>
    <source>
        <strain evidence="1">Expedition CK06-06</strain>
    </source>
</reference>
<gene>
    <name evidence="1" type="ORF">S01H4_22106</name>
</gene>
<sequence length="98" mass="11334">MNWEAILFRIAIHLILNELSKQMKKSKKGSVVEQDLKNKYAWLFTELATANYSLRKLKKIFKRQRMGEILVPIGLKFSKDLGGIDGVLTKISKILKKE</sequence>
<dbReference type="AlphaFoldDB" id="X1BUT3"/>
<comment type="caution">
    <text evidence="1">The sequence shown here is derived from an EMBL/GenBank/DDBJ whole genome shotgun (WGS) entry which is preliminary data.</text>
</comment>
<protein>
    <submittedName>
        <fullName evidence="1">Uncharacterized protein</fullName>
    </submittedName>
</protein>
<dbReference type="EMBL" id="BART01010085">
    <property type="protein sequence ID" value="GAG84912.1"/>
    <property type="molecule type" value="Genomic_DNA"/>
</dbReference>
<organism evidence="1">
    <name type="scientific">marine sediment metagenome</name>
    <dbReference type="NCBI Taxonomy" id="412755"/>
    <lineage>
        <taxon>unclassified sequences</taxon>
        <taxon>metagenomes</taxon>
        <taxon>ecological metagenomes</taxon>
    </lineage>
</organism>
<accession>X1BUT3</accession>